<organism evidence="2 3">
    <name type="scientific">Syntrophobacter fumaroxidans (strain DSM 10017 / MPOB)</name>
    <dbReference type="NCBI Taxonomy" id="335543"/>
    <lineage>
        <taxon>Bacteria</taxon>
        <taxon>Pseudomonadati</taxon>
        <taxon>Thermodesulfobacteriota</taxon>
        <taxon>Syntrophobacteria</taxon>
        <taxon>Syntrophobacterales</taxon>
        <taxon>Syntrophobacteraceae</taxon>
        <taxon>Syntrophobacter</taxon>
    </lineage>
</organism>
<dbReference type="GO" id="GO:0071949">
    <property type="term" value="F:FAD binding"/>
    <property type="evidence" value="ECO:0007669"/>
    <property type="project" value="InterPro"/>
</dbReference>
<evidence type="ECO:0000313" key="2">
    <source>
        <dbReference type="EMBL" id="ABK15844.1"/>
    </source>
</evidence>
<dbReference type="PROSITE" id="PS51387">
    <property type="entry name" value="FAD_PCMH"/>
    <property type="match status" value="1"/>
</dbReference>
<dbReference type="Pfam" id="PF01565">
    <property type="entry name" value="FAD_binding_4"/>
    <property type="match status" value="1"/>
</dbReference>
<dbReference type="InterPro" id="IPR006094">
    <property type="entry name" value="Oxid_FAD_bind_N"/>
</dbReference>
<dbReference type="InterPro" id="IPR016166">
    <property type="entry name" value="FAD-bd_PCMH"/>
</dbReference>
<sequence>MEMTSWGRFPRIDAVGHTPRNEAALRACVLAGGEKIAHGMGRSYGDSALNREVILTGGFRYFLDFDSKTGIITCEAGVSLSDIIDVILPRGWFLPVTPGTRFVSLGGAIASDVHGKNHHLSGSFCDHVLGFDLMIADGATVRCSRSENEDLFHATCGGMGLTGVILRGSFRLQKVKSCLIRQEIFKAANLSEVIALFEEKSAWSYSVAWIDCLATGTKLGRSLLMVGEHADKGTLFRSPAKTLSVPFDFPRFCLNRYSVSAFNHLYHRRKGASTGEQTVSLDHFFFPLDSILHWNRIYGAGGFTQYQFVLPKAAGVEGLRAILARIARSGRGSFLAVLKLFGKGNDNLLSFPMEGFSLALDFKIERGLFPLLDELDHIVTDHGGRLYLAKDTRMRAGVFRRGYPKWEVFRGIRETHGLVDRFNSLQARRLEI</sequence>
<accession>A0LEJ2</accession>
<dbReference type="GO" id="GO:0016899">
    <property type="term" value="F:oxidoreductase activity, acting on the CH-OH group of donors, oxygen as acceptor"/>
    <property type="evidence" value="ECO:0007669"/>
    <property type="project" value="InterPro"/>
</dbReference>
<dbReference type="InParanoid" id="A0LEJ2"/>
<dbReference type="OrthoDB" id="143770at2"/>
<reference evidence="2 3" key="1">
    <citation type="submission" date="2006-10" db="EMBL/GenBank/DDBJ databases">
        <title>Complete sequence of Syntrophobacter fumaroxidans MPOB.</title>
        <authorList>
            <consortium name="US DOE Joint Genome Institute"/>
            <person name="Copeland A."/>
            <person name="Lucas S."/>
            <person name="Lapidus A."/>
            <person name="Barry K."/>
            <person name="Detter J.C."/>
            <person name="Glavina del Rio T."/>
            <person name="Hammon N."/>
            <person name="Israni S."/>
            <person name="Pitluck S."/>
            <person name="Goltsman E.G."/>
            <person name="Martinez M."/>
            <person name="Schmutz J."/>
            <person name="Larimer F."/>
            <person name="Land M."/>
            <person name="Hauser L."/>
            <person name="Kyrpides N."/>
            <person name="Kim E."/>
            <person name="Boone D.R."/>
            <person name="Brockman F."/>
            <person name="Culley D."/>
            <person name="Ferry J."/>
            <person name="Gunsalus R."/>
            <person name="McInerney M.J."/>
            <person name="Morrison M."/>
            <person name="Plugge C."/>
            <person name="Rohlin L."/>
            <person name="Scholten J."/>
            <person name="Sieber J."/>
            <person name="Stams A.J.M."/>
            <person name="Worm P."/>
            <person name="Henstra A.M."/>
            <person name="Richardson P."/>
        </authorList>
    </citation>
    <scope>NUCLEOTIDE SEQUENCE [LARGE SCALE GENOMIC DNA]</scope>
    <source>
        <strain evidence="3">DSM 10017 / MPOB</strain>
    </source>
</reference>
<dbReference type="EMBL" id="CP000478">
    <property type="protein sequence ID" value="ABK15844.1"/>
    <property type="molecule type" value="Genomic_DNA"/>
</dbReference>
<dbReference type="KEGG" id="sfu:Sfum_0142"/>
<dbReference type="RefSeq" id="WP_011697017.1">
    <property type="nucleotide sequence ID" value="NC_008554.1"/>
</dbReference>
<dbReference type="STRING" id="335543.Sfum_0142"/>
<dbReference type="eggNOG" id="COG0277">
    <property type="taxonomic scope" value="Bacteria"/>
</dbReference>
<dbReference type="InterPro" id="IPR010031">
    <property type="entry name" value="FAD_lactone_oxidase-like"/>
</dbReference>
<gene>
    <name evidence="2" type="ordered locus">Sfum_0142</name>
</gene>
<name>A0LEJ2_SYNFM</name>
<proteinExistence type="predicted"/>
<evidence type="ECO:0000313" key="3">
    <source>
        <dbReference type="Proteomes" id="UP000001784"/>
    </source>
</evidence>
<dbReference type="Proteomes" id="UP000001784">
    <property type="component" value="Chromosome"/>
</dbReference>
<dbReference type="Gene3D" id="3.30.465.10">
    <property type="match status" value="1"/>
</dbReference>
<dbReference type="InterPro" id="IPR036318">
    <property type="entry name" value="FAD-bd_PCMH-like_sf"/>
</dbReference>
<dbReference type="InterPro" id="IPR016169">
    <property type="entry name" value="FAD-bd_PCMH_sub2"/>
</dbReference>
<evidence type="ECO:0000259" key="1">
    <source>
        <dbReference type="PROSITE" id="PS51387"/>
    </source>
</evidence>
<dbReference type="HOGENOM" id="CLU_032465_0_0_7"/>
<dbReference type="PANTHER" id="PTHR43762">
    <property type="entry name" value="L-GULONOLACTONE OXIDASE"/>
    <property type="match status" value="1"/>
</dbReference>
<feature type="domain" description="FAD-binding PCMH-type" evidence="1">
    <location>
        <begin position="8"/>
        <end position="175"/>
    </location>
</feature>
<dbReference type="PANTHER" id="PTHR43762:SF1">
    <property type="entry name" value="D-ARABINONO-1,4-LACTONE OXIDASE"/>
    <property type="match status" value="1"/>
</dbReference>
<protein>
    <submittedName>
        <fullName evidence="2">FAD linked oxidase domain protein</fullName>
    </submittedName>
</protein>
<dbReference type="AlphaFoldDB" id="A0LEJ2"/>
<dbReference type="SUPFAM" id="SSF56176">
    <property type="entry name" value="FAD-binding/transporter-associated domain-like"/>
    <property type="match status" value="1"/>
</dbReference>
<keyword evidence="3" id="KW-1185">Reference proteome</keyword>